<dbReference type="PANTHER" id="PTHR31681">
    <property type="entry name" value="C2H2-LIKE ZINC FINGER PROTEIN"/>
    <property type="match status" value="1"/>
</dbReference>
<organism evidence="2 3">
    <name type="scientific">Camelina sativa</name>
    <name type="common">False flax</name>
    <name type="synonym">Myagrum sativum</name>
    <dbReference type="NCBI Taxonomy" id="90675"/>
    <lineage>
        <taxon>Eukaryota</taxon>
        <taxon>Viridiplantae</taxon>
        <taxon>Streptophyta</taxon>
        <taxon>Embryophyta</taxon>
        <taxon>Tracheophyta</taxon>
        <taxon>Spermatophyta</taxon>
        <taxon>Magnoliopsida</taxon>
        <taxon>eudicotyledons</taxon>
        <taxon>Gunneridae</taxon>
        <taxon>Pentapetalae</taxon>
        <taxon>rosids</taxon>
        <taxon>malvids</taxon>
        <taxon>Brassicales</taxon>
        <taxon>Brassicaceae</taxon>
        <taxon>Camelineae</taxon>
        <taxon>Camelina</taxon>
    </lineage>
</organism>
<dbReference type="Proteomes" id="UP000694864">
    <property type="component" value="Chromosome 17"/>
</dbReference>
<evidence type="ECO:0000313" key="3">
    <source>
        <dbReference type="RefSeq" id="XP_019094842.1"/>
    </source>
</evidence>
<dbReference type="Pfam" id="PF03478">
    <property type="entry name" value="Beta-prop_KIB1-4"/>
    <property type="match status" value="1"/>
</dbReference>
<evidence type="ECO:0000259" key="1">
    <source>
        <dbReference type="Pfam" id="PF03478"/>
    </source>
</evidence>
<reference evidence="2" key="1">
    <citation type="journal article" date="2014" name="Nat. Commun.">
        <title>The emerging biofuel crop Camelina sativa retains a highly undifferentiated hexaploid genome structure.</title>
        <authorList>
            <person name="Kagale S."/>
            <person name="Koh C."/>
            <person name="Nixon J."/>
            <person name="Bollina V."/>
            <person name="Clarke W.E."/>
            <person name="Tuteja R."/>
            <person name="Spillane C."/>
            <person name="Robinson S.J."/>
            <person name="Links M.G."/>
            <person name="Clarke C."/>
            <person name="Higgins E.E."/>
            <person name="Huebert T."/>
            <person name="Sharpe A.G."/>
            <person name="Parkin I.A."/>
        </authorList>
    </citation>
    <scope>NUCLEOTIDE SEQUENCE [LARGE SCALE GENOMIC DNA]</scope>
    <source>
        <strain evidence="2">cv. DH55</strain>
    </source>
</reference>
<name>A0ABM1R754_CAMSA</name>
<evidence type="ECO:0000313" key="2">
    <source>
        <dbReference type="Proteomes" id="UP000694864"/>
    </source>
</evidence>
<feature type="domain" description="KIB1-4 beta-propeller" evidence="1">
    <location>
        <begin position="99"/>
        <end position="348"/>
    </location>
</feature>
<dbReference type="PANTHER" id="PTHR31681:SF79">
    <property type="entry name" value="DUF295 DOMAIN-CONTAINING PROTEIN"/>
    <property type="match status" value="1"/>
</dbReference>
<protein>
    <submittedName>
        <fullName evidence="3">Uncharacterized protein LOC109130080</fullName>
    </submittedName>
</protein>
<accession>A0ABM1R754</accession>
<dbReference type="GeneID" id="109130080"/>
<sequence length="363" mass="40749">MSLLLNQPSQLCLRKPVLVRASPHVSNGSSSSLLQISPCVMLVAKLGACHGKRKYLYHTSEKSSYDHLAKKAPLELVYWPTIPWQKLYPKEESENQGDVTDAMVTIGLSHGWVASLKNGTVRLQDDINPAASDSDPKRISLPPLVTLRHCQTQIVTNVAMSTPSPDEEDCVVAAKFLGPQLSFCRPGQRNSEWINVRIENPCFFSSRVMFSKKHDMFRIPGSGGHLIASWDLDKHKHTPKIQKLRYQGFPELTKTKRELLNSCTTSEHLVESQSTGETFLLKWYQKTFEVIDGIFRMKTEYLLVFKLDEEGNAVYTNDIGDLCIILSKSEPFCVPASSFPGLLPNKVLLFHFVEVGLRSSRSG</sequence>
<dbReference type="RefSeq" id="XP_019094842.1">
    <property type="nucleotide sequence ID" value="XM_019239297.1"/>
</dbReference>
<proteinExistence type="predicted"/>
<dbReference type="InterPro" id="IPR005174">
    <property type="entry name" value="KIB1-4_b-propeller"/>
</dbReference>
<reference evidence="3" key="2">
    <citation type="submission" date="2025-08" db="UniProtKB">
        <authorList>
            <consortium name="RefSeq"/>
        </authorList>
    </citation>
    <scope>IDENTIFICATION</scope>
    <source>
        <tissue evidence="3">Leaf</tissue>
    </source>
</reference>
<keyword evidence="2" id="KW-1185">Reference proteome</keyword>
<gene>
    <name evidence="3" type="primary">LOC109130080</name>
</gene>